<evidence type="ECO:0000313" key="2">
    <source>
        <dbReference type="Proteomes" id="UP000298416"/>
    </source>
</evidence>
<keyword evidence="2" id="KW-1185">Reference proteome</keyword>
<dbReference type="Proteomes" id="UP000298416">
    <property type="component" value="Unassembled WGS sequence"/>
</dbReference>
<accession>A0A8X8X7E2</accession>
<dbReference type="AlphaFoldDB" id="A0A8X8X7E2"/>
<evidence type="ECO:0000313" key="1">
    <source>
        <dbReference type="EMBL" id="KAG6406696.1"/>
    </source>
</evidence>
<reference evidence="1" key="2">
    <citation type="submission" date="2020-08" db="EMBL/GenBank/DDBJ databases">
        <title>Plant Genome Project.</title>
        <authorList>
            <person name="Zhang R.-G."/>
        </authorList>
    </citation>
    <scope>NUCLEOTIDE SEQUENCE</scope>
    <source>
        <strain evidence="1">Huo1</strain>
        <tissue evidence="1">Leaf</tissue>
    </source>
</reference>
<proteinExistence type="predicted"/>
<protein>
    <submittedName>
        <fullName evidence="1">Uncharacterized protein</fullName>
    </submittedName>
</protein>
<dbReference type="EMBL" id="PNBA02000012">
    <property type="protein sequence ID" value="KAG6406696.1"/>
    <property type="molecule type" value="Genomic_DNA"/>
</dbReference>
<organism evidence="1">
    <name type="scientific">Salvia splendens</name>
    <name type="common">Scarlet sage</name>
    <dbReference type="NCBI Taxonomy" id="180675"/>
    <lineage>
        <taxon>Eukaryota</taxon>
        <taxon>Viridiplantae</taxon>
        <taxon>Streptophyta</taxon>
        <taxon>Embryophyta</taxon>
        <taxon>Tracheophyta</taxon>
        <taxon>Spermatophyta</taxon>
        <taxon>Magnoliopsida</taxon>
        <taxon>eudicotyledons</taxon>
        <taxon>Gunneridae</taxon>
        <taxon>Pentapetalae</taxon>
        <taxon>asterids</taxon>
        <taxon>lamiids</taxon>
        <taxon>Lamiales</taxon>
        <taxon>Lamiaceae</taxon>
        <taxon>Nepetoideae</taxon>
        <taxon>Mentheae</taxon>
        <taxon>Salviinae</taxon>
        <taxon>Salvia</taxon>
        <taxon>Salvia subgen. Calosphace</taxon>
        <taxon>core Calosphace</taxon>
    </lineage>
</organism>
<reference evidence="1" key="1">
    <citation type="submission" date="2018-01" db="EMBL/GenBank/DDBJ databases">
        <authorList>
            <person name="Mao J.F."/>
        </authorList>
    </citation>
    <scope>NUCLEOTIDE SEQUENCE</scope>
    <source>
        <strain evidence="1">Huo1</strain>
        <tissue evidence="1">Leaf</tissue>
    </source>
</reference>
<sequence length="219" mass="23227">MPPVLQMENLNYEQLEQLRNSVLMYKQGVQAKFSGGAGVYGYGGNAPVYGQNEQYPPMGYNYGDPYNAAAGSFNANVGGAHAGANYEGFPGSSGDINSAQGGANYGGFPGSSDASIDGAQGGANYGGFPGNYYHHHPGELAAVLQRQQELANVEAQLEWEKQRRRELEGIVPPLQMDEVSYEQLEQMRNSVMMFKHGAEVKPNGGASSLAAAGVKASPP</sequence>
<comment type="caution">
    <text evidence="1">The sequence shown here is derived from an EMBL/GenBank/DDBJ whole genome shotgun (WGS) entry which is preliminary data.</text>
</comment>
<gene>
    <name evidence="1" type="ORF">SASPL_134305</name>
</gene>
<name>A0A8X8X7E2_SALSN</name>